<dbReference type="GO" id="GO:0015074">
    <property type="term" value="P:DNA integration"/>
    <property type="evidence" value="ECO:0007669"/>
    <property type="project" value="InterPro"/>
</dbReference>
<dbReference type="InterPro" id="IPR012337">
    <property type="entry name" value="RNaseH-like_sf"/>
</dbReference>
<dbReference type="GO" id="GO:0003676">
    <property type="term" value="F:nucleic acid binding"/>
    <property type="evidence" value="ECO:0007669"/>
    <property type="project" value="InterPro"/>
</dbReference>
<feature type="region of interest" description="Disordered" evidence="1">
    <location>
        <begin position="306"/>
        <end position="343"/>
    </location>
</feature>
<comment type="caution">
    <text evidence="3">The sequence shown here is derived from an EMBL/GenBank/DDBJ whole genome shotgun (WGS) entry which is preliminary data.</text>
</comment>
<sequence>MASGYKDIPDGSEVQVQFLEQDDWRADIFNYLKDSARGAPKRIRYKAMKYVLIGDDMFYRTLEGLLLKCLGPTESNRLLHEVHEGACGTHQSAHKMKWLIRRSGFYWPTMLEDCFKYYKGCQACQMFGKIQMVPASAMNPIIKPWPFRGWGMDMIGKIHPASSKGHEWILAITDYFTKWVEAVPMKKVKSEDVIKFVKEHVIHRFGIPQTITTDGGSVFISKEFRKFCDDMGIKLIRSSPYYAQANGQAEASNQSLIKLIKRKIDENPRVWHETLSKLCGPIVCISMDEVKKKLFSVSLSGYADKPPFKPLPPKEGNEEKEEKKKKKKGTKKKKKENKKKEETKRGISITFLTRYRSGGTPLHQHRTCVPSLCGPSLGGTRASRSPGSLPALPCCPSLLAGGFLTATHSGTPGGTIFDINHIAIYI</sequence>
<dbReference type="InterPro" id="IPR036397">
    <property type="entry name" value="RNaseH_sf"/>
</dbReference>
<dbReference type="Proteomes" id="UP001231189">
    <property type="component" value="Unassembled WGS sequence"/>
</dbReference>
<reference evidence="3" key="1">
    <citation type="submission" date="2023-07" db="EMBL/GenBank/DDBJ databases">
        <title>A chromosome-level genome assembly of Lolium multiflorum.</title>
        <authorList>
            <person name="Chen Y."/>
            <person name="Copetti D."/>
            <person name="Kolliker R."/>
            <person name="Studer B."/>
        </authorList>
    </citation>
    <scope>NUCLEOTIDE SEQUENCE</scope>
    <source>
        <strain evidence="3">02402/16</strain>
        <tissue evidence="3">Leaf</tissue>
    </source>
</reference>
<dbReference type="SUPFAM" id="SSF53098">
    <property type="entry name" value="Ribonuclease H-like"/>
    <property type="match status" value="1"/>
</dbReference>
<keyword evidence="4" id="KW-1185">Reference proteome</keyword>
<proteinExistence type="predicted"/>
<protein>
    <recommendedName>
        <fullName evidence="2">Integrase catalytic domain-containing protein</fullName>
    </recommendedName>
</protein>
<feature type="domain" description="Integrase catalytic" evidence="2">
    <location>
        <begin position="142"/>
        <end position="315"/>
    </location>
</feature>
<dbReference type="AlphaFoldDB" id="A0AAD8RZT6"/>
<evidence type="ECO:0000259" key="2">
    <source>
        <dbReference type="PROSITE" id="PS50994"/>
    </source>
</evidence>
<evidence type="ECO:0000313" key="4">
    <source>
        <dbReference type="Proteomes" id="UP001231189"/>
    </source>
</evidence>
<organism evidence="3 4">
    <name type="scientific">Lolium multiflorum</name>
    <name type="common">Italian ryegrass</name>
    <name type="synonym">Lolium perenne subsp. multiflorum</name>
    <dbReference type="NCBI Taxonomy" id="4521"/>
    <lineage>
        <taxon>Eukaryota</taxon>
        <taxon>Viridiplantae</taxon>
        <taxon>Streptophyta</taxon>
        <taxon>Embryophyta</taxon>
        <taxon>Tracheophyta</taxon>
        <taxon>Spermatophyta</taxon>
        <taxon>Magnoliopsida</taxon>
        <taxon>Liliopsida</taxon>
        <taxon>Poales</taxon>
        <taxon>Poaceae</taxon>
        <taxon>BOP clade</taxon>
        <taxon>Pooideae</taxon>
        <taxon>Poodae</taxon>
        <taxon>Poeae</taxon>
        <taxon>Poeae Chloroplast Group 2 (Poeae type)</taxon>
        <taxon>Loliodinae</taxon>
        <taxon>Loliinae</taxon>
        <taxon>Lolium</taxon>
    </lineage>
</organism>
<accession>A0AAD8RZT6</accession>
<feature type="compositionally biased region" description="Basic residues" evidence="1">
    <location>
        <begin position="323"/>
        <end position="337"/>
    </location>
</feature>
<evidence type="ECO:0000313" key="3">
    <source>
        <dbReference type="EMBL" id="KAK1642624.1"/>
    </source>
</evidence>
<dbReference type="Gene3D" id="3.30.420.10">
    <property type="entry name" value="Ribonuclease H-like superfamily/Ribonuclease H"/>
    <property type="match status" value="1"/>
</dbReference>
<name>A0AAD8RZT6_LOLMU</name>
<dbReference type="PANTHER" id="PTHR37984">
    <property type="entry name" value="PROTEIN CBG26694"/>
    <property type="match status" value="1"/>
</dbReference>
<dbReference type="InterPro" id="IPR001584">
    <property type="entry name" value="Integrase_cat-core"/>
</dbReference>
<dbReference type="InterPro" id="IPR041588">
    <property type="entry name" value="Integrase_H2C2"/>
</dbReference>
<dbReference type="EMBL" id="JAUUTY010000004">
    <property type="protein sequence ID" value="KAK1642624.1"/>
    <property type="molecule type" value="Genomic_DNA"/>
</dbReference>
<gene>
    <name evidence="3" type="ORF">QYE76_060429</name>
</gene>
<evidence type="ECO:0000256" key="1">
    <source>
        <dbReference type="SAM" id="MobiDB-lite"/>
    </source>
</evidence>
<dbReference type="Pfam" id="PF17921">
    <property type="entry name" value="Integrase_H2C2"/>
    <property type="match status" value="1"/>
</dbReference>
<dbReference type="InterPro" id="IPR050951">
    <property type="entry name" value="Retrovirus_Pol_polyprotein"/>
</dbReference>
<dbReference type="PANTHER" id="PTHR37984:SF5">
    <property type="entry name" value="PROTEIN NYNRIN-LIKE"/>
    <property type="match status" value="1"/>
</dbReference>
<dbReference type="PROSITE" id="PS50994">
    <property type="entry name" value="INTEGRASE"/>
    <property type="match status" value="1"/>
</dbReference>
<dbReference type="Pfam" id="PF00665">
    <property type="entry name" value="rve"/>
    <property type="match status" value="1"/>
</dbReference>
<dbReference type="Gene3D" id="1.10.340.70">
    <property type="match status" value="1"/>
</dbReference>